<evidence type="ECO:0000256" key="1">
    <source>
        <dbReference type="SAM" id="Coils"/>
    </source>
</evidence>
<accession>A0A1M4UL47</accession>
<evidence type="ECO:0000313" key="2">
    <source>
        <dbReference type="EMBL" id="SHE57395.1"/>
    </source>
</evidence>
<reference evidence="3" key="1">
    <citation type="submission" date="2016-11" db="EMBL/GenBank/DDBJ databases">
        <authorList>
            <person name="Varghese N."/>
            <person name="Submissions S."/>
        </authorList>
    </citation>
    <scope>NUCLEOTIDE SEQUENCE [LARGE SCALE GENOMIC DNA]</scope>
    <source>
        <strain evidence="3">DSM 18095</strain>
    </source>
</reference>
<dbReference type="GeneID" id="90996036"/>
<dbReference type="Proteomes" id="UP000184114">
    <property type="component" value="Unassembled WGS sequence"/>
</dbReference>
<dbReference type="EMBL" id="FQTY01000003">
    <property type="protein sequence ID" value="SHE57395.1"/>
    <property type="molecule type" value="Genomic_DNA"/>
</dbReference>
<sequence length="329" mass="39063">MINRSNPEDIFKIVKEDFNWLKEDIYEHLEILKGKIIELVNEDLVEEIDEYKEKHEDLKKILEKIDEVRNEYISIIKGEEQSQFIQDTEYDYLEDWTGTDPMEISLFGQRYSVKYWRDILLILMEELYKKDKGIIADILRNDDYKERARVPFTYEHNKINKKYYKKTSYGLFVLVNDNANTIYSRCIKVLEIAGFKEQDLKVKLSDTIENESNQEVNIENNSTDNGTIKLSKKYGSISIDKSLFKTIVNSIVNRKVEYGTDYIEPRKIVEKYESLILKDTKYTVAYHVVINIVKFLMDIHFLDNYRGTKKGKYIVVDDNSLKAWIDKNI</sequence>
<proteinExistence type="predicted"/>
<keyword evidence="3" id="KW-1185">Reference proteome</keyword>
<name>A0A1M4UL47_9FIRM</name>
<dbReference type="RefSeq" id="WP_072974150.1">
    <property type="nucleotide sequence ID" value="NZ_FQTY01000003.1"/>
</dbReference>
<keyword evidence="1" id="KW-0175">Coiled coil</keyword>
<protein>
    <submittedName>
        <fullName evidence="2">Uncharacterized protein</fullName>
    </submittedName>
</protein>
<feature type="coiled-coil region" evidence="1">
    <location>
        <begin position="41"/>
        <end position="71"/>
    </location>
</feature>
<evidence type="ECO:0000313" key="3">
    <source>
        <dbReference type="Proteomes" id="UP000184114"/>
    </source>
</evidence>
<dbReference type="STRING" id="1123404.SAMN02745784_01148"/>
<gene>
    <name evidence="2" type="ORF">SAMN02745784_01148</name>
</gene>
<organism evidence="2 3">
    <name type="scientific">Tissierella praeacuta DSM 18095</name>
    <dbReference type="NCBI Taxonomy" id="1123404"/>
    <lineage>
        <taxon>Bacteria</taxon>
        <taxon>Bacillati</taxon>
        <taxon>Bacillota</taxon>
        <taxon>Tissierellia</taxon>
        <taxon>Tissierellales</taxon>
        <taxon>Tissierellaceae</taxon>
        <taxon>Tissierella</taxon>
    </lineage>
</organism>
<dbReference type="AlphaFoldDB" id="A0A1M4UL47"/>